<gene>
    <name evidence="1" type="ORF">DUU06_17710</name>
</gene>
<comment type="caution">
    <text evidence="1">The sequence shown here is derived from an EMBL/GenBank/DDBJ whole genome shotgun (WGS) entry which is preliminary data.</text>
</comment>
<sequence length="84" mass="9952">MLPLLHYRAIYAPPQEPYFYYDSLTDRARCSITNLVIIRATRALRFKAEPGLIIYQTEYTQHIGWNIPIDITFSRYCSSLARRH</sequence>
<dbReference type="AlphaFoldDB" id="A0A5V0BAB9"/>
<organism evidence="1">
    <name type="scientific">Salmonella enteritidis</name>
    <dbReference type="NCBI Taxonomy" id="149539"/>
    <lineage>
        <taxon>Bacteria</taxon>
        <taxon>Pseudomonadati</taxon>
        <taxon>Pseudomonadota</taxon>
        <taxon>Gammaproteobacteria</taxon>
        <taxon>Enterobacterales</taxon>
        <taxon>Enterobacteriaceae</taxon>
        <taxon>Salmonella</taxon>
    </lineage>
</organism>
<name>A0A5V0BAB9_SALEN</name>
<dbReference type="EMBL" id="AAGVVM010000036">
    <property type="protein sequence ID" value="EBS5459493.1"/>
    <property type="molecule type" value="Genomic_DNA"/>
</dbReference>
<evidence type="ECO:0000313" key="1">
    <source>
        <dbReference type="EMBL" id="EBS5459493.1"/>
    </source>
</evidence>
<reference evidence="1" key="1">
    <citation type="submission" date="2018-07" db="EMBL/GenBank/DDBJ databases">
        <authorList>
            <person name="Ashton P.M."/>
            <person name="Dallman T."/>
            <person name="Nair S."/>
            <person name="De Pinna E."/>
            <person name="Peters T."/>
            <person name="Grant K."/>
        </authorList>
    </citation>
    <scope>NUCLEOTIDE SEQUENCE</scope>
    <source>
        <strain evidence="1">245081</strain>
    </source>
</reference>
<protein>
    <submittedName>
        <fullName evidence="1">Uncharacterized protein</fullName>
    </submittedName>
</protein>
<proteinExistence type="predicted"/>
<accession>A0A5V0BAB9</accession>